<dbReference type="EMBL" id="LAZR01015496">
    <property type="protein sequence ID" value="KKM11074.1"/>
    <property type="molecule type" value="Genomic_DNA"/>
</dbReference>
<dbReference type="AlphaFoldDB" id="A0A0F9JSR5"/>
<feature type="region of interest" description="Disordered" evidence="1">
    <location>
        <begin position="64"/>
        <end position="85"/>
    </location>
</feature>
<evidence type="ECO:0000313" key="2">
    <source>
        <dbReference type="EMBL" id="KKM11074.1"/>
    </source>
</evidence>
<protein>
    <submittedName>
        <fullName evidence="2">Uncharacterized protein</fullName>
    </submittedName>
</protein>
<name>A0A0F9JSR5_9ZZZZ</name>
<accession>A0A0F9JSR5</accession>
<reference evidence="2" key="1">
    <citation type="journal article" date="2015" name="Nature">
        <title>Complex archaea that bridge the gap between prokaryotes and eukaryotes.</title>
        <authorList>
            <person name="Spang A."/>
            <person name="Saw J.H."/>
            <person name="Jorgensen S.L."/>
            <person name="Zaremba-Niedzwiedzka K."/>
            <person name="Martijn J."/>
            <person name="Lind A.E."/>
            <person name="van Eijk R."/>
            <person name="Schleper C."/>
            <person name="Guy L."/>
            <person name="Ettema T.J."/>
        </authorList>
    </citation>
    <scope>NUCLEOTIDE SEQUENCE</scope>
</reference>
<proteinExistence type="predicted"/>
<organism evidence="2">
    <name type="scientific">marine sediment metagenome</name>
    <dbReference type="NCBI Taxonomy" id="412755"/>
    <lineage>
        <taxon>unclassified sequences</taxon>
        <taxon>metagenomes</taxon>
        <taxon>ecological metagenomes</taxon>
    </lineage>
</organism>
<sequence>MKRIVLVVSIVVILVLGLSEYYLLGSEESIESSSAEWHLENMDLLMGNALTDLSPAAKTTLKTATVDSESEVGPTQQETTSERKITSSAETYHATIFGYNGTEIPDFLINNFDRIFRMIPSYLNFSIGNDKLVVWMMNPEDLRQIPFGPQSAAKGSSQNLAALYVGIFDYLLFTPQYVKDLYVSHELLHYFVDEYEEEVIAGLPQIIKKQNVGALGVAWHYFLKGNEERIVDQLSKIIVRGSEHSFFMKKG</sequence>
<feature type="compositionally biased region" description="Polar residues" evidence="1">
    <location>
        <begin position="64"/>
        <end position="79"/>
    </location>
</feature>
<gene>
    <name evidence="2" type="ORF">LCGC14_1721410</name>
</gene>
<comment type="caution">
    <text evidence="2">The sequence shown here is derived from an EMBL/GenBank/DDBJ whole genome shotgun (WGS) entry which is preliminary data.</text>
</comment>
<evidence type="ECO:0000256" key="1">
    <source>
        <dbReference type="SAM" id="MobiDB-lite"/>
    </source>
</evidence>